<dbReference type="InterPro" id="IPR012341">
    <property type="entry name" value="6hp_glycosidase-like_sf"/>
</dbReference>
<evidence type="ECO:0000256" key="10">
    <source>
        <dbReference type="ARBA" id="ARBA00046544"/>
    </source>
</evidence>
<evidence type="ECO:0000313" key="12">
    <source>
        <dbReference type="Proteomes" id="UP000663828"/>
    </source>
</evidence>
<dbReference type="EMBL" id="CAJNOR010013068">
    <property type="protein sequence ID" value="CAF1671275.1"/>
    <property type="molecule type" value="Genomic_DNA"/>
</dbReference>
<protein>
    <recommendedName>
        <fullName evidence="4">N-acylglucosamine 2-epimerase</fullName>
        <ecNumber evidence="3">5.1.3.8</ecNumber>
    </recommendedName>
    <alternativeName>
        <fullName evidence="8">GlcNAc 2-epimerase</fullName>
    </alternativeName>
    <alternativeName>
        <fullName evidence="6">N-acetyl-D-glucosamine 2-epimerase</fullName>
    </alternativeName>
    <alternativeName>
        <fullName evidence="7">Renin-binding protein</fullName>
    </alternativeName>
</protein>
<dbReference type="Gene3D" id="1.50.10.10">
    <property type="match status" value="1"/>
</dbReference>
<name>A0A816G749_ADIRI</name>
<keyword evidence="12" id="KW-1185">Reference proteome</keyword>
<keyword evidence="5" id="KW-0413">Isomerase</keyword>
<accession>A0A816G749</accession>
<dbReference type="Proteomes" id="UP000663828">
    <property type="component" value="Unassembled WGS sequence"/>
</dbReference>
<sequence>MMMCNLAMELEHLIDKQLIQTLTNECTKEIINEFRQTDSGLVLEYINASDGSRSDSFEGRLLNPGHGIEAMWFLLDIAERQNNKELASICVDTLLKILDYSWDEKYCGIFYFLDIERHPPQQLEWDQKLWWVHLETLIALIKAIDHRPDRMSELFVWLNKVQKYTIDHFVDAEGGELFGYLNRQGEVLLNLKGGKWKGCYHVPRAFYLCWKTLDKISKKK</sequence>
<dbReference type="Pfam" id="PF07221">
    <property type="entry name" value="GlcNAc_2-epim"/>
    <property type="match status" value="1"/>
</dbReference>
<comment type="pathway">
    <text evidence="1">Amino-sugar metabolism; N-acetylneuraminate degradation.</text>
</comment>
<dbReference type="InterPro" id="IPR008928">
    <property type="entry name" value="6-hairpin_glycosidase_sf"/>
</dbReference>
<evidence type="ECO:0000256" key="9">
    <source>
        <dbReference type="ARBA" id="ARBA00034243"/>
    </source>
</evidence>
<evidence type="ECO:0000256" key="4">
    <source>
        <dbReference type="ARBA" id="ARBA00014959"/>
    </source>
</evidence>
<dbReference type="AlphaFoldDB" id="A0A816G749"/>
<evidence type="ECO:0000256" key="2">
    <source>
        <dbReference type="ARBA" id="ARBA00008558"/>
    </source>
</evidence>
<comment type="similarity">
    <text evidence="2">Belongs to the N-acylglucosamine 2-epimerase family.</text>
</comment>
<dbReference type="GO" id="GO:0005975">
    <property type="term" value="P:carbohydrate metabolic process"/>
    <property type="evidence" value="ECO:0007669"/>
    <property type="project" value="InterPro"/>
</dbReference>
<evidence type="ECO:0000256" key="7">
    <source>
        <dbReference type="ARBA" id="ARBA00031909"/>
    </source>
</evidence>
<organism evidence="11 12">
    <name type="scientific">Adineta ricciae</name>
    <name type="common">Rotifer</name>
    <dbReference type="NCBI Taxonomy" id="249248"/>
    <lineage>
        <taxon>Eukaryota</taxon>
        <taxon>Metazoa</taxon>
        <taxon>Spiralia</taxon>
        <taxon>Gnathifera</taxon>
        <taxon>Rotifera</taxon>
        <taxon>Eurotatoria</taxon>
        <taxon>Bdelloidea</taxon>
        <taxon>Adinetida</taxon>
        <taxon>Adinetidae</taxon>
        <taxon>Adineta</taxon>
    </lineage>
</organism>
<proteinExistence type="inferred from homology"/>
<evidence type="ECO:0000313" key="11">
    <source>
        <dbReference type="EMBL" id="CAF1671275.1"/>
    </source>
</evidence>
<evidence type="ECO:0000256" key="5">
    <source>
        <dbReference type="ARBA" id="ARBA00023235"/>
    </source>
</evidence>
<evidence type="ECO:0000256" key="3">
    <source>
        <dbReference type="ARBA" id="ARBA00013176"/>
    </source>
</evidence>
<evidence type="ECO:0000256" key="6">
    <source>
        <dbReference type="ARBA" id="ARBA00031608"/>
    </source>
</evidence>
<dbReference type="EC" id="5.1.3.8" evidence="3"/>
<dbReference type="PANTHER" id="PTHR15108">
    <property type="entry name" value="N-ACYLGLUCOSAMINE-2-EPIMERASE"/>
    <property type="match status" value="1"/>
</dbReference>
<dbReference type="InterPro" id="IPR010819">
    <property type="entry name" value="AGE/CE"/>
</dbReference>
<reference evidence="11" key="1">
    <citation type="submission" date="2021-02" db="EMBL/GenBank/DDBJ databases">
        <authorList>
            <person name="Nowell W R."/>
        </authorList>
    </citation>
    <scope>NUCLEOTIDE SEQUENCE</scope>
</reference>
<evidence type="ECO:0000256" key="8">
    <source>
        <dbReference type="ARBA" id="ARBA00033215"/>
    </source>
</evidence>
<comment type="caution">
    <text evidence="11">The sequence shown here is derived from an EMBL/GenBank/DDBJ whole genome shotgun (WGS) entry which is preliminary data.</text>
</comment>
<comment type="catalytic activity">
    <reaction evidence="9">
        <text>an N-acyl-D-glucosamine = an N-acyl-D-mannosamine</text>
        <dbReference type="Rhea" id="RHEA:19033"/>
        <dbReference type="ChEBI" id="CHEBI:16062"/>
        <dbReference type="ChEBI" id="CHEBI:17274"/>
        <dbReference type="EC" id="5.1.3.8"/>
    </reaction>
    <physiologicalReaction direction="left-to-right" evidence="9">
        <dbReference type="Rhea" id="RHEA:19034"/>
    </physiologicalReaction>
    <physiologicalReaction direction="right-to-left" evidence="9">
        <dbReference type="Rhea" id="RHEA:19035"/>
    </physiologicalReaction>
</comment>
<dbReference type="GO" id="GO:0050121">
    <property type="term" value="F:N-acylglucosamine 2-epimerase activity"/>
    <property type="evidence" value="ECO:0007669"/>
    <property type="project" value="UniProtKB-EC"/>
</dbReference>
<gene>
    <name evidence="11" type="ORF">XAT740_LOCUS58733</name>
</gene>
<dbReference type="SUPFAM" id="SSF48208">
    <property type="entry name" value="Six-hairpin glycosidases"/>
    <property type="match status" value="1"/>
</dbReference>
<comment type="subunit">
    <text evidence="10">Homodimer. Forms a heterodimer with renin and inhibits its activity.</text>
</comment>
<evidence type="ECO:0000256" key="1">
    <source>
        <dbReference type="ARBA" id="ARBA00004878"/>
    </source>
</evidence>